<name>A0A6P6N7X6_CARAU</name>
<dbReference type="PANTHER" id="PTHR46013">
    <property type="entry name" value="VASCULAR CELL ADHESION MOLECULE 1"/>
    <property type="match status" value="1"/>
</dbReference>
<proteinExistence type="predicted"/>
<dbReference type="CDD" id="cd00096">
    <property type="entry name" value="Ig"/>
    <property type="match status" value="4"/>
</dbReference>
<feature type="domain" description="Ig-like" evidence="4">
    <location>
        <begin position="610"/>
        <end position="681"/>
    </location>
</feature>
<gene>
    <name evidence="6" type="primary">LOC113075885</name>
</gene>
<feature type="chain" id="PRO_5027790857" evidence="3">
    <location>
        <begin position="21"/>
        <end position="852"/>
    </location>
</feature>
<dbReference type="PROSITE" id="PS50835">
    <property type="entry name" value="IG_LIKE"/>
    <property type="match status" value="6"/>
</dbReference>
<dbReference type="AlphaFoldDB" id="A0A6P6N7X6"/>
<dbReference type="Pfam" id="PF13895">
    <property type="entry name" value="Ig_2"/>
    <property type="match status" value="4"/>
</dbReference>
<reference evidence="6" key="1">
    <citation type="submission" date="2025-08" db="UniProtKB">
        <authorList>
            <consortium name="RefSeq"/>
        </authorList>
    </citation>
    <scope>IDENTIFICATION</scope>
    <source>
        <strain evidence="6">Wakin</strain>
        <tissue evidence="6">Muscle</tissue>
    </source>
</reference>
<evidence type="ECO:0000256" key="2">
    <source>
        <dbReference type="SAM" id="Phobius"/>
    </source>
</evidence>
<dbReference type="Gene3D" id="2.60.40.10">
    <property type="entry name" value="Immunoglobulins"/>
    <property type="match status" value="7"/>
</dbReference>
<dbReference type="SMART" id="SM00409">
    <property type="entry name" value="IG"/>
    <property type="match status" value="6"/>
</dbReference>
<keyword evidence="2" id="KW-0472">Membrane</keyword>
<evidence type="ECO:0000313" key="5">
    <source>
        <dbReference type="Proteomes" id="UP000515129"/>
    </source>
</evidence>
<feature type="transmembrane region" description="Helical" evidence="2">
    <location>
        <begin position="694"/>
        <end position="715"/>
    </location>
</feature>
<dbReference type="InterPro" id="IPR013783">
    <property type="entry name" value="Ig-like_fold"/>
</dbReference>
<keyword evidence="2" id="KW-0812">Transmembrane</keyword>
<dbReference type="InterPro" id="IPR003599">
    <property type="entry name" value="Ig_sub"/>
</dbReference>
<keyword evidence="3" id="KW-0732">Signal</keyword>
<feature type="domain" description="Ig-like" evidence="4">
    <location>
        <begin position="330"/>
        <end position="413"/>
    </location>
</feature>
<keyword evidence="5" id="KW-1185">Reference proteome</keyword>
<sequence length="852" mass="93788">MMETLVTFLLTGSLIQGVLCGFNINLPNKVEALNGSCVFIPCTFDIDQRYEADLTDSAKRVWVKVGDPHVIVFDSSRPNTGQLKGEIFGTATQKNCTTRFDNVDQSHDGSYYFRIETSGKLKLSYRGPTYSQVEIVVLGSPPKPTLSIFPDQEEVIEGSSVSLRCSTKIFCPSRPPSLTWSSSLIESVTGRQYQSQTELISDLNFTVSHRHHRVTFTCTATHQIQKQNTTQESRLLNVQYAPKNTSVRINPAGLVLEGRSVTLICSSDANPAVKYTWYRDTERPLNPVQTGPNLAINNPDPTHSGRYYCTAENKHGTQNSSVLLDVQYAPKNTLLSVFPSSSVIEGNPVTLICSSDANPAVKYTWYRDTERPLNPVQTGPNLAINNTDPTHSGRYYCTAENKHGTKTSSVLLDVQYAPKNTLLSVFPSSSVIEGNPVTVICSSDANPAVKYTWYRDTERPLNPVQTGPNLAINNTDPTHSGRYYCTAENKHGTQNSSVLLDVQYAPKNTSLSAFPFSSLMRGKPVTLNCSSDANPAVNYTWYRETGSQFELLQTGYNHTYIVTNPTHGAWYGCKAQNQHGHCNATIQLDIQFAPNISISCSRSSVTECVCEAHGNPCPTLEWRLSGRVITNSTETSISEETLGSTGVKSVLNIHQSLTDTDVLQCFSTNKYSSASQQFQFVPLPQDTRFHHQSVLLGAAVGASVMMIACFVMLCYKRRRKEKSSETTQDETSGFILTQTAVSLDNDSESVYANKGMLSSTPPSAPESLLYSSIDFTNADPLSGEIMGLASLTSEYAAIRRRPAGATDTENNASTSETEPKKTHMTAKITDTSSPASEDVIYENTNHRYRQKC</sequence>
<dbReference type="Proteomes" id="UP000515129">
    <property type="component" value="Unplaced"/>
</dbReference>
<dbReference type="OrthoDB" id="6413693at2759"/>
<dbReference type="SUPFAM" id="SSF48726">
    <property type="entry name" value="Immunoglobulin"/>
    <property type="match status" value="6"/>
</dbReference>
<protein>
    <submittedName>
        <fullName evidence="6">Myelin-associated glycoprotein-like</fullName>
    </submittedName>
</protein>
<dbReference type="SMART" id="SM00408">
    <property type="entry name" value="IGc2"/>
    <property type="match status" value="4"/>
</dbReference>
<dbReference type="InterPro" id="IPR003598">
    <property type="entry name" value="Ig_sub2"/>
</dbReference>
<feature type="domain" description="Ig-like" evidence="4">
    <location>
        <begin position="506"/>
        <end position="591"/>
    </location>
</feature>
<dbReference type="InterPro" id="IPR007110">
    <property type="entry name" value="Ig-like_dom"/>
</dbReference>
<evidence type="ECO:0000313" key="6">
    <source>
        <dbReference type="RefSeq" id="XP_026104329.1"/>
    </source>
</evidence>
<feature type="compositionally biased region" description="Polar residues" evidence="1">
    <location>
        <begin position="807"/>
        <end position="816"/>
    </location>
</feature>
<dbReference type="InterPro" id="IPR036179">
    <property type="entry name" value="Ig-like_dom_sf"/>
</dbReference>
<dbReference type="PANTHER" id="PTHR46013:SF4">
    <property type="entry name" value="B-CELL RECEPTOR CD22-RELATED"/>
    <property type="match status" value="1"/>
</dbReference>
<evidence type="ECO:0000256" key="1">
    <source>
        <dbReference type="SAM" id="MobiDB-lite"/>
    </source>
</evidence>
<accession>A0A6P6N7X6</accession>
<evidence type="ECO:0000256" key="3">
    <source>
        <dbReference type="SAM" id="SignalP"/>
    </source>
</evidence>
<dbReference type="GeneID" id="113075885"/>
<evidence type="ECO:0000259" key="4">
    <source>
        <dbReference type="PROSITE" id="PS50835"/>
    </source>
</evidence>
<feature type="domain" description="Ig-like" evidence="4">
    <location>
        <begin position="418"/>
        <end position="501"/>
    </location>
</feature>
<feature type="domain" description="Ig-like" evidence="4">
    <location>
        <begin position="242"/>
        <end position="325"/>
    </location>
</feature>
<keyword evidence="2" id="KW-1133">Transmembrane helix</keyword>
<dbReference type="KEGG" id="caua:113075885"/>
<feature type="domain" description="Ig-like" evidence="4">
    <location>
        <begin position="144"/>
        <end position="237"/>
    </location>
</feature>
<feature type="region of interest" description="Disordered" evidence="1">
    <location>
        <begin position="800"/>
        <end position="838"/>
    </location>
</feature>
<dbReference type="RefSeq" id="XP_026104329.1">
    <property type="nucleotide sequence ID" value="XM_026248544.1"/>
</dbReference>
<organism evidence="5 6">
    <name type="scientific">Carassius auratus</name>
    <name type="common">Goldfish</name>
    <dbReference type="NCBI Taxonomy" id="7957"/>
    <lineage>
        <taxon>Eukaryota</taxon>
        <taxon>Metazoa</taxon>
        <taxon>Chordata</taxon>
        <taxon>Craniata</taxon>
        <taxon>Vertebrata</taxon>
        <taxon>Euteleostomi</taxon>
        <taxon>Actinopterygii</taxon>
        <taxon>Neopterygii</taxon>
        <taxon>Teleostei</taxon>
        <taxon>Ostariophysi</taxon>
        <taxon>Cypriniformes</taxon>
        <taxon>Cyprinidae</taxon>
        <taxon>Cyprininae</taxon>
        <taxon>Carassius</taxon>
    </lineage>
</organism>
<feature type="signal peptide" evidence="3">
    <location>
        <begin position="1"/>
        <end position="20"/>
    </location>
</feature>